<reference evidence="2 4" key="1">
    <citation type="journal article" date="2008" name="Science">
        <title>The Physcomitrella genome reveals evolutionary insights into the conquest of land by plants.</title>
        <authorList>
            <person name="Rensing S."/>
            <person name="Lang D."/>
            <person name="Zimmer A."/>
            <person name="Terry A."/>
            <person name="Salamov A."/>
            <person name="Shapiro H."/>
            <person name="Nishiyama T."/>
            <person name="Perroud P.-F."/>
            <person name="Lindquist E."/>
            <person name="Kamisugi Y."/>
            <person name="Tanahashi T."/>
            <person name="Sakakibara K."/>
            <person name="Fujita T."/>
            <person name="Oishi K."/>
            <person name="Shin-I T."/>
            <person name="Kuroki Y."/>
            <person name="Toyoda A."/>
            <person name="Suzuki Y."/>
            <person name="Hashimoto A."/>
            <person name="Yamaguchi K."/>
            <person name="Sugano A."/>
            <person name="Kohara Y."/>
            <person name="Fujiyama A."/>
            <person name="Anterola A."/>
            <person name="Aoki S."/>
            <person name="Ashton N."/>
            <person name="Barbazuk W.B."/>
            <person name="Barker E."/>
            <person name="Bennetzen J."/>
            <person name="Bezanilla M."/>
            <person name="Blankenship R."/>
            <person name="Cho S.H."/>
            <person name="Dutcher S."/>
            <person name="Estelle M."/>
            <person name="Fawcett J.A."/>
            <person name="Gundlach H."/>
            <person name="Hanada K."/>
            <person name="Heyl A."/>
            <person name="Hicks K.A."/>
            <person name="Hugh J."/>
            <person name="Lohr M."/>
            <person name="Mayer K."/>
            <person name="Melkozernov A."/>
            <person name="Murata T."/>
            <person name="Nelson D."/>
            <person name="Pils B."/>
            <person name="Prigge M."/>
            <person name="Reiss B."/>
            <person name="Renner T."/>
            <person name="Rombauts S."/>
            <person name="Rushton P."/>
            <person name="Sanderfoot A."/>
            <person name="Schween G."/>
            <person name="Shiu S.-H."/>
            <person name="Stueber K."/>
            <person name="Theodoulou F.L."/>
            <person name="Tu H."/>
            <person name="Van de Peer Y."/>
            <person name="Verrier P.J."/>
            <person name="Waters E."/>
            <person name="Wood A."/>
            <person name="Yang L."/>
            <person name="Cove D."/>
            <person name="Cuming A."/>
            <person name="Hasebe M."/>
            <person name="Lucas S."/>
            <person name="Mishler D.B."/>
            <person name="Reski R."/>
            <person name="Grigoriev I."/>
            <person name="Quatrano R.S."/>
            <person name="Boore J.L."/>
        </authorList>
    </citation>
    <scope>NUCLEOTIDE SEQUENCE [LARGE SCALE GENOMIC DNA]</scope>
    <source>
        <strain evidence="3 4">cv. Gransden 2004</strain>
    </source>
</reference>
<dbReference type="Proteomes" id="UP000006727">
    <property type="component" value="Chromosome 11"/>
</dbReference>
<dbReference type="InParanoid" id="A9RVU7"/>
<dbReference type="EnsemblPlants" id="Pp3c11_23942V3.1">
    <property type="protein sequence ID" value="PAC:32957385.CDS.1"/>
    <property type="gene ID" value="Pp3c11_23942"/>
</dbReference>
<name>A9RVU7_PHYPA</name>
<dbReference type="PaxDb" id="3218-PP1S31_32V6.1"/>
<feature type="region of interest" description="Disordered" evidence="1">
    <location>
        <begin position="139"/>
        <end position="184"/>
    </location>
</feature>
<proteinExistence type="predicted"/>
<dbReference type="HOGENOM" id="CLU_1470534_0_0_1"/>
<evidence type="ECO:0000313" key="4">
    <source>
        <dbReference type="Proteomes" id="UP000006727"/>
    </source>
</evidence>
<dbReference type="AlphaFoldDB" id="A9RVU7"/>
<sequence length="184" mass="19590">MQDGEFVAGRIGDGRMVRWSDGLRGLSQLTATQVSSDWLAGWASGDDASHTRRSAHIAFLPACPSTSSFFFLFCAVSRTSAGLFCLVRLTVGAASPQLRGWLRTVHYLGLCNCCQLRCAVGCPLILAIVTVVELLRQQRQKGDGTGRTERKGTNIMEEDGRSGREGSDGTGGGTNEAMDGGDDG</sequence>
<evidence type="ECO:0000256" key="1">
    <source>
        <dbReference type="SAM" id="MobiDB-lite"/>
    </source>
</evidence>
<dbReference type="Gramene" id="Pp3c11_23942V3.1">
    <property type="protein sequence ID" value="PAC:32957385.CDS.1"/>
    <property type="gene ID" value="Pp3c11_23942"/>
</dbReference>
<keyword evidence="4" id="KW-1185">Reference proteome</keyword>
<reference evidence="3" key="3">
    <citation type="submission" date="2020-12" db="UniProtKB">
        <authorList>
            <consortium name="EnsemblPlants"/>
        </authorList>
    </citation>
    <scope>IDENTIFICATION</scope>
</reference>
<protein>
    <submittedName>
        <fullName evidence="2 3">Uncharacterized protein</fullName>
    </submittedName>
</protein>
<organism evidence="2">
    <name type="scientific">Physcomitrium patens</name>
    <name type="common">Spreading-leaved earth moss</name>
    <name type="synonym">Physcomitrella patens</name>
    <dbReference type="NCBI Taxonomy" id="3218"/>
    <lineage>
        <taxon>Eukaryota</taxon>
        <taxon>Viridiplantae</taxon>
        <taxon>Streptophyta</taxon>
        <taxon>Embryophyta</taxon>
        <taxon>Bryophyta</taxon>
        <taxon>Bryophytina</taxon>
        <taxon>Bryopsida</taxon>
        <taxon>Funariidae</taxon>
        <taxon>Funariales</taxon>
        <taxon>Funariaceae</taxon>
        <taxon>Physcomitrium</taxon>
    </lineage>
</organism>
<dbReference type="EMBL" id="ABEU02000011">
    <property type="protein sequence ID" value="PNR45726.1"/>
    <property type="molecule type" value="Genomic_DNA"/>
</dbReference>
<evidence type="ECO:0000313" key="2">
    <source>
        <dbReference type="EMBL" id="PNR45726.1"/>
    </source>
</evidence>
<accession>A9RVU7</accession>
<reference evidence="2 4" key="2">
    <citation type="journal article" date="2018" name="Plant J.">
        <title>The Physcomitrella patens chromosome-scale assembly reveals moss genome structure and evolution.</title>
        <authorList>
            <person name="Lang D."/>
            <person name="Ullrich K.K."/>
            <person name="Murat F."/>
            <person name="Fuchs J."/>
            <person name="Jenkins J."/>
            <person name="Haas F.B."/>
            <person name="Piednoel M."/>
            <person name="Gundlach H."/>
            <person name="Van Bel M."/>
            <person name="Meyberg R."/>
            <person name="Vives C."/>
            <person name="Morata J."/>
            <person name="Symeonidi A."/>
            <person name="Hiss M."/>
            <person name="Muchero W."/>
            <person name="Kamisugi Y."/>
            <person name="Saleh O."/>
            <person name="Blanc G."/>
            <person name="Decker E.L."/>
            <person name="van Gessel N."/>
            <person name="Grimwood J."/>
            <person name="Hayes R.D."/>
            <person name="Graham S.W."/>
            <person name="Gunter L.E."/>
            <person name="McDaniel S.F."/>
            <person name="Hoernstein S.N.W."/>
            <person name="Larsson A."/>
            <person name="Li F.W."/>
            <person name="Perroud P.F."/>
            <person name="Phillips J."/>
            <person name="Ranjan P."/>
            <person name="Rokshar D.S."/>
            <person name="Rothfels C.J."/>
            <person name="Schneider L."/>
            <person name="Shu S."/>
            <person name="Stevenson D.W."/>
            <person name="Thummler F."/>
            <person name="Tillich M."/>
            <person name="Villarreal Aguilar J.C."/>
            <person name="Widiez T."/>
            <person name="Wong G.K."/>
            <person name="Wymore A."/>
            <person name="Zhang Y."/>
            <person name="Zimmer A.D."/>
            <person name="Quatrano R.S."/>
            <person name="Mayer K.F.X."/>
            <person name="Goodstein D."/>
            <person name="Casacuberta J.M."/>
            <person name="Vandepoele K."/>
            <person name="Reski R."/>
            <person name="Cuming A.C."/>
            <person name="Tuskan G.A."/>
            <person name="Maumus F."/>
            <person name="Salse J."/>
            <person name="Schmutz J."/>
            <person name="Rensing S.A."/>
        </authorList>
    </citation>
    <scope>NUCLEOTIDE SEQUENCE [LARGE SCALE GENOMIC DNA]</scope>
    <source>
        <strain evidence="3 4">cv. Gransden 2004</strain>
    </source>
</reference>
<gene>
    <name evidence="2" type="ORF">PHYPA_015497</name>
</gene>
<feature type="compositionally biased region" description="Basic and acidic residues" evidence="1">
    <location>
        <begin position="140"/>
        <end position="167"/>
    </location>
</feature>
<evidence type="ECO:0000313" key="3">
    <source>
        <dbReference type="EnsemblPlants" id="PAC:32957385.CDS.1"/>
    </source>
</evidence>